<dbReference type="Pfam" id="PF02661">
    <property type="entry name" value="Fic"/>
    <property type="match status" value="1"/>
</dbReference>
<reference evidence="2" key="1">
    <citation type="submission" date="2013-08" db="EMBL/GenBank/DDBJ databases">
        <authorList>
            <person name="Mendez C."/>
            <person name="Richter M."/>
            <person name="Ferrer M."/>
            <person name="Sanchez J."/>
        </authorList>
    </citation>
    <scope>NUCLEOTIDE SEQUENCE</scope>
</reference>
<dbReference type="PANTHER" id="PTHR13504">
    <property type="entry name" value="FIDO DOMAIN-CONTAINING PROTEIN DDB_G0283145"/>
    <property type="match status" value="1"/>
</dbReference>
<name>T0YMS9_9ZZZZ</name>
<dbReference type="AlphaFoldDB" id="T0YMS9"/>
<organism evidence="2">
    <name type="scientific">mine drainage metagenome</name>
    <dbReference type="NCBI Taxonomy" id="410659"/>
    <lineage>
        <taxon>unclassified sequences</taxon>
        <taxon>metagenomes</taxon>
        <taxon>ecological metagenomes</taxon>
    </lineage>
</organism>
<dbReference type="InterPro" id="IPR036597">
    <property type="entry name" value="Fido-like_dom_sf"/>
</dbReference>
<feature type="non-terminal residue" evidence="2">
    <location>
        <position position="1"/>
    </location>
</feature>
<feature type="domain" description="Fido" evidence="1">
    <location>
        <begin position="57"/>
        <end position="192"/>
    </location>
</feature>
<evidence type="ECO:0000313" key="2">
    <source>
        <dbReference type="EMBL" id="EQD34383.1"/>
    </source>
</evidence>
<accession>T0YMS9</accession>
<reference evidence="2" key="2">
    <citation type="journal article" date="2014" name="ISME J.">
        <title>Microbial stratification in low pH oxic and suboxic macroscopic growths along an acid mine drainage.</title>
        <authorList>
            <person name="Mendez-Garcia C."/>
            <person name="Mesa V."/>
            <person name="Sprenger R.R."/>
            <person name="Richter M."/>
            <person name="Diez M.S."/>
            <person name="Solano J."/>
            <person name="Bargiela R."/>
            <person name="Golyshina O.V."/>
            <person name="Manteca A."/>
            <person name="Ramos J.L."/>
            <person name="Gallego J.R."/>
            <person name="Llorente I."/>
            <person name="Martins Dos Santos V.A."/>
            <person name="Jensen O.N."/>
            <person name="Pelaez A.I."/>
            <person name="Sanchez J."/>
            <person name="Ferrer M."/>
        </authorList>
    </citation>
    <scope>NUCLEOTIDE SEQUENCE</scope>
</reference>
<dbReference type="PROSITE" id="PS51459">
    <property type="entry name" value="FIDO"/>
    <property type="match status" value="1"/>
</dbReference>
<proteinExistence type="predicted"/>
<dbReference type="SUPFAM" id="SSF140931">
    <property type="entry name" value="Fic-like"/>
    <property type="match status" value="1"/>
</dbReference>
<gene>
    <name evidence="2" type="ORF">B1B_17233</name>
</gene>
<dbReference type="EMBL" id="AUZY01011514">
    <property type="protein sequence ID" value="EQD34383.1"/>
    <property type="molecule type" value="Genomic_DNA"/>
</dbReference>
<dbReference type="Gene3D" id="1.10.3290.10">
    <property type="entry name" value="Fido-like domain"/>
    <property type="match status" value="1"/>
</dbReference>
<sequence>FSNYIEGTEFGVDEARAIVQTRQIPAARPADAHDILSVFEIVSNPAEMGRVPETYADLESLLIERHRRMMSGRPDKRPGEFKSQDNRAGMTIFVAHDLVKGTLREALGIGLGLVDPFARGVYIGAVISEVHPFNDGNGRIARIFTNAELVTGAQERIIIPTAFRGNYLSALRGLSHSDTARPLIAVMEWAQRYTGILTGGHTKAPSLDCERLMHSWKKRRWK</sequence>
<evidence type="ECO:0000259" key="1">
    <source>
        <dbReference type="PROSITE" id="PS51459"/>
    </source>
</evidence>
<dbReference type="InterPro" id="IPR040198">
    <property type="entry name" value="Fido_containing"/>
</dbReference>
<comment type="caution">
    <text evidence="2">The sequence shown here is derived from an EMBL/GenBank/DDBJ whole genome shotgun (WGS) entry which is preliminary data.</text>
</comment>
<protein>
    <submittedName>
        <fullName evidence="2">Fic family protein</fullName>
    </submittedName>
</protein>
<dbReference type="PANTHER" id="PTHR13504:SF38">
    <property type="entry name" value="FIDO DOMAIN-CONTAINING PROTEIN"/>
    <property type="match status" value="1"/>
</dbReference>
<dbReference type="InterPro" id="IPR003812">
    <property type="entry name" value="Fido"/>
</dbReference>